<reference evidence="1 2" key="2">
    <citation type="submission" date="2013-09" db="EMBL/GenBank/DDBJ databases">
        <title>Whole genome comparison of six Crocosphaera watsonii strains with differing phenotypes.</title>
        <authorList>
            <person name="Bench S.R."/>
            <person name="Heller P."/>
            <person name="Frank I."/>
            <person name="Arciniega M."/>
            <person name="Shilova I.N."/>
            <person name="Zehr J.P."/>
        </authorList>
    </citation>
    <scope>NUCLEOTIDE SEQUENCE [LARGE SCALE GENOMIC DNA]</scope>
    <source>
        <strain evidence="1 2">WH 0402</strain>
    </source>
</reference>
<protein>
    <submittedName>
        <fullName evidence="1">Riboflavin synthase alpha chain</fullName>
        <ecNumber evidence="1">2.5.1.9</ecNumber>
    </submittedName>
</protein>
<accession>T2JM16</accession>
<dbReference type="EC" id="2.5.1.9" evidence="1"/>
<reference evidence="1 2" key="1">
    <citation type="submission" date="2013-01" db="EMBL/GenBank/DDBJ databases">
        <authorList>
            <person name="Bench S."/>
        </authorList>
    </citation>
    <scope>NUCLEOTIDE SEQUENCE [LARGE SCALE GENOMIC DNA]</scope>
    <source>
        <strain evidence="1 2">WH 0402</strain>
    </source>
</reference>
<evidence type="ECO:0000313" key="2">
    <source>
        <dbReference type="Proteomes" id="UP000018130"/>
    </source>
</evidence>
<organism evidence="1 2">
    <name type="scientific">Crocosphaera watsonii WH 0402</name>
    <dbReference type="NCBI Taxonomy" id="1284629"/>
    <lineage>
        <taxon>Bacteria</taxon>
        <taxon>Bacillati</taxon>
        <taxon>Cyanobacteriota</taxon>
        <taxon>Cyanophyceae</taxon>
        <taxon>Oscillatoriophycideae</taxon>
        <taxon>Chroococcales</taxon>
        <taxon>Aphanothecaceae</taxon>
        <taxon>Crocosphaera</taxon>
    </lineage>
</organism>
<comment type="caution">
    <text evidence="1">The sequence shown here is derived from an EMBL/GenBank/DDBJ whole genome shotgun (WGS) entry which is preliminary data.</text>
</comment>
<evidence type="ECO:0000313" key="1">
    <source>
        <dbReference type="EMBL" id="CCQ66121.1"/>
    </source>
</evidence>
<dbReference type="EMBL" id="CAQN01000348">
    <property type="protein sequence ID" value="CCQ66121.1"/>
    <property type="molecule type" value="Genomic_DNA"/>
</dbReference>
<keyword evidence="1" id="KW-0808">Transferase</keyword>
<gene>
    <name evidence="1" type="ORF">CWATWH0402_2442</name>
</gene>
<proteinExistence type="predicted"/>
<name>T2JM16_CROWT</name>
<dbReference type="Proteomes" id="UP000018130">
    <property type="component" value="Unassembled WGS sequence"/>
</dbReference>
<dbReference type="AlphaFoldDB" id="T2JM16"/>
<sequence length="45" mass="5053">MAKLLGKQFHSEESLDEVNLTFLAKMVTLTDKTTNNCIFFPSMSA</sequence>
<dbReference type="GO" id="GO:0004746">
    <property type="term" value="F:riboflavin synthase activity"/>
    <property type="evidence" value="ECO:0007669"/>
    <property type="project" value="UniProtKB-EC"/>
</dbReference>